<feature type="compositionally biased region" description="Basic and acidic residues" evidence="3">
    <location>
        <begin position="115"/>
        <end position="125"/>
    </location>
</feature>
<dbReference type="AlphaFoldDB" id="A0A7J6CF85"/>
<dbReference type="SUPFAM" id="SSF56214">
    <property type="entry name" value="4'-phosphopantetheinyl transferase"/>
    <property type="match status" value="1"/>
</dbReference>
<dbReference type="EC" id="2.7.8.7" evidence="1"/>
<dbReference type="EMBL" id="JAAMOB010000015">
    <property type="protein sequence ID" value="KAF4104462.1"/>
    <property type="molecule type" value="Genomic_DNA"/>
</dbReference>
<reference evidence="5 6" key="1">
    <citation type="submission" date="2020-04" db="EMBL/GenBank/DDBJ databases">
        <title>Chromosome-level genome assembly of a cyprinid fish Onychostoma macrolepis by integration of Nanopore Sequencing, Bionano and Hi-C technology.</title>
        <authorList>
            <person name="Wang D."/>
        </authorList>
    </citation>
    <scope>NUCLEOTIDE SEQUENCE [LARGE SCALE GENOMIC DNA]</scope>
    <source>
        <strain evidence="5">SWU-2019</strain>
        <tissue evidence="5">Muscle</tissue>
    </source>
</reference>
<evidence type="ECO:0000313" key="5">
    <source>
        <dbReference type="EMBL" id="KAF4104462.1"/>
    </source>
</evidence>
<dbReference type="PANTHER" id="PTHR12215">
    <property type="entry name" value="PHOSPHOPANTETHEINE TRANSFERASE"/>
    <property type="match status" value="1"/>
</dbReference>
<dbReference type="InterPro" id="IPR037143">
    <property type="entry name" value="4-PPantetheinyl_Trfase_dom_sf"/>
</dbReference>
<dbReference type="GO" id="GO:0000287">
    <property type="term" value="F:magnesium ion binding"/>
    <property type="evidence" value="ECO:0007669"/>
    <property type="project" value="InterPro"/>
</dbReference>
<proteinExistence type="predicted"/>
<dbReference type="GO" id="GO:0005829">
    <property type="term" value="C:cytosol"/>
    <property type="evidence" value="ECO:0007669"/>
    <property type="project" value="TreeGrafter"/>
</dbReference>
<comment type="caution">
    <text evidence="5">The sequence shown here is derived from an EMBL/GenBank/DDBJ whole genome shotgun (WGS) entry which is preliminary data.</text>
</comment>
<protein>
    <recommendedName>
        <fullName evidence="1">holo-[acyl-carrier-protein] synthase</fullName>
        <ecNumber evidence="1">2.7.8.7</ecNumber>
    </recommendedName>
</protein>
<gene>
    <name evidence="5" type="ORF">G5714_015449</name>
</gene>
<keyword evidence="2" id="KW-0808">Transferase</keyword>
<dbReference type="GO" id="GO:0008897">
    <property type="term" value="F:holo-[acyl-carrier-protein] synthase activity"/>
    <property type="evidence" value="ECO:0007669"/>
    <property type="project" value="UniProtKB-EC"/>
</dbReference>
<dbReference type="Proteomes" id="UP000579812">
    <property type="component" value="Unassembled WGS sequence"/>
</dbReference>
<evidence type="ECO:0000259" key="4">
    <source>
        <dbReference type="Pfam" id="PF22624"/>
    </source>
</evidence>
<evidence type="ECO:0000256" key="3">
    <source>
        <dbReference type="SAM" id="MobiDB-lite"/>
    </source>
</evidence>
<evidence type="ECO:0000313" key="6">
    <source>
        <dbReference type="Proteomes" id="UP000579812"/>
    </source>
</evidence>
<evidence type="ECO:0000256" key="2">
    <source>
        <dbReference type="ARBA" id="ARBA00022679"/>
    </source>
</evidence>
<dbReference type="PANTHER" id="PTHR12215:SF10">
    <property type="entry name" value="L-AMINOADIPATE-SEMIALDEHYDE DEHYDROGENASE-PHOSPHOPANTETHEINYL TRANSFERASE"/>
    <property type="match status" value="1"/>
</dbReference>
<accession>A0A7J6CF85</accession>
<feature type="region of interest" description="Disordered" evidence="3">
    <location>
        <begin position="77"/>
        <end position="125"/>
    </location>
</feature>
<name>A0A7J6CF85_9TELE</name>
<dbReference type="InterPro" id="IPR050559">
    <property type="entry name" value="P-Pant_transferase_sf"/>
</dbReference>
<feature type="domain" description="4'-phosphopantetheinyl transferase N-terminal" evidence="4">
    <location>
        <begin position="12"/>
        <end position="88"/>
    </location>
</feature>
<dbReference type="GO" id="GO:0019878">
    <property type="term" value="P:lysine biosynthetic process via aminoadipic acid"/>
    <property type="evidence" value="ECO:0007669"/>
    <property type="project" value="TreeGrafter"/>
</dbReference>
<evidence type="ECO:0000256" key="1">
    <source>
        <dbReference type="ARBA" id="ARBA00013172"/>
    </source>
</evidence>
<dbReference type="Gene3D" id="3.90.470.20">
    <property type="entry name" value="4'-phosphopantetheinyl transferase domain"/>
    <property type="match status" value="1"/>
</dbReference>
<organism evidence="5 6">
    <name type="scientific">Onychostoma macrolepis</name>
    <dbReference type="NCBI Taxonomy" id="369639"/>
    <lineage>
        <taxon>Eukaryota</taxon>
        <taxon>Metazoa</taxon>
        <taxon>Chordata</taxon>
        <taxon>Craniata</taxon>
        <taxon>Vertebrata</taxon>
        <taxon>Euteleostomi</taxon>
        <taxon>Actinopterygii</taxon>
        <taxon>Neopterygii</taxon>
        <taxon>Teleostei</taxon>
        <taxon>Ostariophysi</taxon>
        <taxon>Cypriniformes</taxon>
        <taxon>Cyprinidae</taxon>
        <taxon>Acrossocheilinae</taxon>
        <taxon>Onychostoma</taxon>
    </lineage>
</organism>
<dbReference type="Pfam" id="PF22624">
    <property type="entry name" value="AASDHPPT_N"/>
    <property type="match status" value="1"/>
</dbReference>
<dbReference type="InterPro" id="IPR055066">
    <property type="entry name" value="AASDHPPT_N"/>
</dbReference>
<keyword evidence="6" id="KW-1185">Reference proteome</keyword>
<sequence length="125" mass="14380">MDGVRWAFRCGSWVPTRSEWTLAARCVQQEEKDRIAQFVFAKDAKSAMAGRLLIRKLVCEKMGFAWDGFRLERTARGKPFLPRTSSTRRHPLELQRVPSGRLCRAGSRTGTPGGRRRDEDQQTRQ</sequence>